<name>A0A934R6N3_9BACT</name>
<dbReference type="AlphaFoldDB" id="A0A934R6N3"/>
<dbReference type="RefSeq" id="WP_200352874.1">
    <property type="nucleotide sequence ID" value="NZ_BAABHZ010000001.1"/>
</dbReference>
<evidence type="ECO:0000313" key="1">
    <source>
        <dbReference type="EMBL" id="MBK1817949.1"/>
    </source>
</evidence>
<accession>A0A934R6N3</accession>
<protein>
    <submittedName>
        <fullName evidence="1">Uncharacterized protein</fullName>
    </submittedName>
</protein>
<sequence length="309" mass="34760">MEFSNDLDYFLFNDAPDDAALLAWCREIEKTESALLGIDVEIKTLRAESIGDPSRSMMFADLVAGHVVVAGNAGFLQKMRDSLDFSRIEPEEATRLLWNRGSGMFFSRCRMGEGGDKKFVIRNHAKLKLALGDAWLCLHGAYTSKCRERGERLAKTELPANLAAIRAWHREGVDFKFKPFADGMTWEELDSESGKLIEAWGVVYLAAETKRLKRNFSGFSEYLAVSRLLPGGHLKNLVLALRDRLRRGASLKPLGDYPRAALMRALPCLLGLTSGGEAEAARFLPKPEGDPSRFRAWEPVYSKWWTYYA</sequence>
<organism evidence="1 2">
    <name type="scientific">Luteolibacter yonseiensis</name>
    <dbReference type="NCBI Taxonomy" id="1144680"/>
    <lineage>
        <taxon>Bacteria</taxon>
        <taxon>Pseudomonadati</taxon>
        <taxon>Verrucomicrobiota</taxon>
        <taxon>Verrucomicrobiia</taxon>
        <taxon>Verrucomicrobiales</taxon>
        <taxon>Verrucomicrobiaceae</taxon>
        <taxon>Luteolibacter</taxon>
    </lineage>
</organism>
<dbReference type="EMBL" id="JAENIK010000012">
    <property type="protein sequence ID" value="MBK1817949.1"/>
    <property type="molecule type" value="Genomic_DNA"/>
</dbReference>
<reference evidence="1" key="1">
    <citation type="submission" date="2021-01" db="EMBL/GenBank/DDBJ databases">
        <title>Modified the classification status of verrucomicrobia.</title>
        <authorList>
            <person name="Feng X."/>
        </authorList>
    </citation>
    <scope>NUCLEOTIDE SEQUENCE</scope>
    <source>
        <strain evidence="1">JCM 18052</strain>
    </source>
</reference>
<keyword evidence="2" id="KW-1185">Reference proteome</keyword>
<evidence type="ECO:0000313" key="2">
    <source>
        <dbReference type="Proteomes" id="UP000600139"/>
    </source>
</evidence>
<gene>
    <name evidence="1" type="ORF">JIN84_20170</name>
</gene>
<proteinExistence type="predicted"/>
<comment type="caution">
    <text evidence="1">The sequence shown here is derived from an EMBL/GenBank/DDBJ whole genome shotgun (WGS) entry which is preliminary data.</text>
</comment>
<dbReference type="Proteomes" id="UP000600139">
    <property type="component" value="Unassembled WGS sequence"/>
</dbReference>